<dbReference type="Proteomes" id="UP001497516">
    <property type="component" value="Chromosome 10"/>
</dbReference>
<reference evidence="1 2" key="1">
    <citation type="submission" date="2024-04" db="EMBL/GenBank/DDBJ databases">
        <authorList>
            <person name="Fracassetti M."/>
        </authorList>
    </citation>
    <scope>NUCLEOTIDE SEQUENCE [LARGE SCALE GENOMIC DNA]</scope>
</reference>
<sequence length="102" mass="11832">MALVNWDICKAPLSKGGLGILDLASFNRAMLGKWLWRFCTERDNWWRALINNKYPNQLSEWGTVRCRQGFSGSVWANISKEYDTFWQMTNIDPVNGDWVSLA</sequence>
<evidence type="ECO:0000313" key="1">
    <source>
        <dbReference type="EMBL" id="CAL1362551.1"/>
    </source>
</evidence>
<evidence type="ECO:0000313" key="2">
    <source>
        <dbReference type="Proteomes" id="UP001497516"/>
    </source>
</evidence>
<keyword evidence="2" id="KW-1185">Reference proteome</keyword>
<proteinExistence type="predicted"/>
<dbReference type="EMBL" id="OZ034814">
    <property type="protein sequence ID" value="CAL1362551.1"/>
    <property type="molecule type" value="Genomic_DNA"/>
</dbReference>
<protein>
    <submittedName>
        <fullName evidence="1">Uncharacterized protein</fullName>
    </submittedName>
</protein>
<name>A0AAV2D182_9ROSI</name>
<gene>
    <name evidence="1" type="ORF">LTRI10_LOCUS9508</name>
</gene>
<dbReference type="AlphaFoldDB" id="A0AAV2D182"/>
<accession>A0AAV2D182</accession>
<organism evidence="1 2">
    <name type="scientific">Linum trigynum</name>
    <dbReference type="NCBI Taxonomy" id="586398"/>
    <lineage>
        <taxon>Eukaryota</taxon>
        <taxon>Viridiplantae</taxon>
        <taxon>Streptophyta</taxon>
        <taxon>Embryophyta</taxon>
        <taxon>Tracheophyta</taxon>
        <taxon>Spermatophyta</taxon>
        <taxon>Magnoliopsida</taxon>
        <taxon>eudicotyledons</taxon>
        <taxon>Gunneridae</taxon>
        <taxon>Pentapetalae</taxon>
        <taxon>rosids</taxon>
        <taxon>fabids</taxon>
        <taxon>Malpighiales</taxon>
        <taxon>Linaceae</taxon>
        <taxon>Linum</taxon>
    </lineage>
</organism>